<evidence type="ECO:0000256" key="1">
    <source>
        <dbReference type="SAM" id="SignalP"/>
    </source>
</evidence>
<dbReference type="Proteomes" id="UP000696485">
    <property type="component" value="Unassembled WGS sequence"/>
</dbReference>
<proteinExistence type="predicted"/>
<dbReference type="AlphaFoldDB" id="A0A9P5SUZ8"/>
<reference evidence="2" key="1">
    <citation type="journal article" date="2020" name="Fungal Divers.">
        <title>Resolving the Mortierellaceae phylogeny through synthesis of multi-gene phylogenetics and phylogenomics.</title>
        <authorList>
            <person name="Vandepol N."/>
            <person name="Liber J."/>
            <person name="Desiro A."/>
            <person name="Na H."/>
            <person name="Kennedy M."/>
            <person name="Barry K."/>
            <person name="Grigoriev I.V."/>
            <person name="Miller A.N."/>
            <person name="O'Donnell K."/>
            <person name="Stajich J.E."/>
            <person name="Bonito G."/>
        </authorList>
    </citation>
    <scope>NUCLEOTIDE SEQUENCE</scope>
    <source>
        <strain evidence="2">NVP1</strain>
    </source>
</reference>
<organism evidence="2 3">
    <name type="scientific">Podila minutissima</name>
    <dbReference type="NCBI Taxonomy" id="64525"/>
    <lineage>
        <taxon>Eukaryota</taxon>
        <taxon>Fungi</taxon>
        <taxon>Fungi incertae sedis</taxon>
        <taxon>Mucoromycota</taxon>
        <taxon>Mortierellomycotina</taxon>
        <taxon>Mortierellomycetes</taxon>
        <taxon>Mortierellales</taxon>
        <taxon>Mortierellaceae</taxon>
        <taxon>Podila</taxon>
    </lineage>
</organism>
<dbReference type="EMBL" id="JAAAUY010000025">
    <property type="protein sequence ID" value="KAF9337478.1"/>
    <property type="molecule type" value="Genomic_DNA"/>
</dbReference>
<feature type="signal peptide" evidence="1">
    <location>
        <begin position="1"/>
        <end position="17"/>
    </location>
</feature>
<evidence type="ECO:0000313" key="3">
    <source>
        <dbReference type="Proteomes" id="UP000696485"/>
    </source>
</evidence>
<name>A0A9P5SUZ8_9FUNG</name>
<protein>
    <submittedName>
        <fullName evidence="2">Uncharacterized protein</fullName>
    </submittedName>
</protein>
<comment type="caution">
    <text evidence="2">The sequence shown here is derived from an EMBL/GenBank/DDBJ whole genome shotgun (WGS) entry which is preliminary data.</text>
</comment>
<evidence type="ECO:0000313" key="2">
    <source>
        <dbReference type="EMBL" id="KAF9337478.1"/>
    </source>
</evidence>
<feature type="chain" id="PRO_5040172019" evidence="1">
    <location>
        <begin position="18"/>
        <end position="92"/>
    </location>
</feature>
<accession>A0A9P5SUZ8</accession>
<keyword evidence="3" id="KW-1185">Reference proteome</keyword>
<keyword evidence="1" id="KW-0732">Signal</keyword>
<sequence length="92" mass="9942">MKIAILSLATLASLAIAAPAPDADFDGNSKCTISAFKPSWTKLNECCLKNKGGSDFDKEKKRINCRLPIGNEGPMRKCVKDLGFASVVDCEY</sequence>
<gene>
    <name evidence="2" type="ORF">BG006_004505</name>
</gene>